<feature type="region of interest" description="Disordered" evidence="1">
    <location>
        <begin position="143"/>
        <end position="188"/>
    </location>
</feature>
<sequence>MTAAGRLDGLTWLNPFFASALTVNKEFPPSTCHSPSEMPQSKDLRPDQSSDHSMSSSPKPARPLSIDDDLQTVAAYLSYQDPLDTADMHANASLHPSSRVAPPPSKSSNRDPSKSSNREEQPASRGFDDMIYALSLADDNPTMETTIRSSSTSPNPSSPPHEFLSKPPPAHASPQPESAPISPEHHAAKTSFPSSFAAGKKSAARLAAVQASQASGKAAGFRPGKPGRSASATKKKPSTSWNKVSAAYCDPSIGLRTRLARQPLNQPQAPREGTYSMYSTSGNPQDGRPMSQIVNQGTEVGQFPNPASRREIPAVLRDQPAEPAENDPSLRPAFSQHGLLHRVMQERQEKSAKSTQEAAYRSGEPLLHVNHKAPPIQSGLLGAIASHERDRKRDGGMGAMLTVRAREQAMRQRENDELQRQSMMMMAGAPGAMGYPAGYPNGMMNQAAMMQMMYNPQMMAAGGMMGGGATYEQLLFQQHQMQLQQAYAQQCYMAPYGYSALGQQATMMSPQGMPNGGMMSAHQSIYGFPMQQQQQQQQQQFAFQQALPPQSFSAPTPPFVAQNPLSPSSPSLPATLPNKPKSNSSSSNTPPLKNNTANNQYNYHP</sequence>
<feature type="compositionally biased region" description="Basic and acidic residues" evidence="1">
    <location>
        <begin position="108"/>
        <end position="126"/>
    </location>
</feature>
<feature type="region of interest" description="Disordered" evidence="1">
    <location>
        <begin position="213"/>
        <end position="242"/>
    </location>
</feature>
<evidence type="ECO:0000313" key="3">
    <source>
        <dbReference type="Proteomes" id="UP000037035"/>
    </source>
</evidence>
<dbReference type="VEuPathDB" id="FungiDB:VP01_732g2"/>
<dbReference type="STRING" id="27349.A0A0L6UDR6"/>
<protein>
    <submittedName>
        <fullName evidence="2">Uncharacterized protein</fullName>
    </submittedName>
</protein>
<organism evidence="2 3">
    <name type="scientific">Puccinia sorghi</name>
    <dbReference type="NCBI Taxonomy" id="27349"/>
    <lineage>
        <taxon>Eukaryota</taxon>
        <taxon>Fungi</taxon>
        <taxon>Dikarya</taxon>
        <taxon>Basidiomycota</taxon>
        <taxon>Pucciniomycotina</taxon>
        <taxon>Pucciniomycetes</taxon>
        <taxon>Pucciniales</taxon>
        <taxon>Pucciniaceae</taxon>
        <taxon>Puccinia</taxon>
    </lineage>
</organism>
<gene>
    <name evidence="2" type="ORF">VP01_732g2</name>
</gene>
<proteinExistence type="predicted"/>
<feature type="region of interest" description="Disordered" evidence="1">
    <location>
        <begin position="94"/>
        <end position="126"/>
    </location>
</feature>
<feature type="region of interest" description="Disordered" evidence="1">
    <location>
        <begin position="26"/>
        <end position="68"/>
    </location>
</feature>
<reference evidence="2 3" key="1">
    <citation type="submission" date="2015-08" db="EMBL/GenBank/DDBJ databases">
        <title>Next Generation Sequencing and Analysis of the Genome of Puccinia sorghi L Schw, the Causal Agent of Maize Common Rust.</title>
        <authorList>
            <person name="Rochi L."/>
            <person name="Burguener G."/>
            <person name="Darino M."/>
            <person name="Turjanski A."/>
            <person name="Kreff E."/>
            <person name="Dieguez M.J."/>
            <person name="Sacco F."/>
        </authorList>
    </citation>
    <scope>NUCLEOTIDE SEQUENCE [LARGE SCALE GENOMIC DNA]</scope>
    <source>
        <strain evidence="2 3">RO10H11247</strain>
    </source>
</reference>
<accession>A0A0L6UDR6</accession>
<feature type="region of interest" description="Disordered" evidence="1">
    <location>
        <begin position="552"/>
        <end position="605"/>
    </location>
</feature>
<dbReference type="EMBL" id="LAVV01012750">
    <property type="protein sequence ID" value="KNZ46362.1"/>
    <property type="molecule type" value="Genomic_DNA"/>
</dbReference>
<evidence type="ECO:0000256" key="1">
    <source>
        <dbReference type="SAM" id="MobiDB-lite"/>
    </source>
</evidence>
<keyword evidence="3" id="KW-1185">Reference proteome</keyword>
<dbReference type="Proteomes" id="UP000037035">
    <property type="component" value="Unassembled WGS sequence"/>
</dbReference>
<feature type="compositionally biased region" description="Low complexity" evidence="1">
    <location>
        <begin position="564"/>
        <end position="596"/>
    </location>
</feature>
<evidence type="ECO:0000313" key="2">
    <source>
        <dbReference type="EMBL" id="KNZ46362.1"/>
    </source>
</evidence>
<dbReference type="OrthoDB" id="2505514at2759"/>
<dbReference type="AlphaFoldDB" id="A0A0L6UDR6"/>
<feature type="compositionally biased region" description="Basic and acidic residues" evidence="1">
    <location>
        <begin position="40"/>
        <end position="50"/>
    </location>
</feature>
<comment type="caution">
    <text evidence="2">The sequence shown here is derived from an EMBL/GenBank/DDBJ whole genome shotgun (WGS) entry which is preliminary data.</text>
</comment>
<name>A0A0L6UDR6_9BASI</name>